<evidence type="ECO:0000313" key="2">
    <source>
        <dbReference type="Proteomes" id="UP000028569"/>
    </source>
</evidence>
<evidence type="ECO:0000313" key="1">
    <source>
        <dbReference type="EMBL" id="AIC91588.1"/>
    </source>
</evidence>
<proteinExistence type="predicted"/>
<dbReference type="EMBL" id="CP006018">
    <property type="protein sequence ID" value="AIC91588.1"/>
    <property type="molecule type" value="Genomic_DNA"/>
</dbReference>
<evidence type="ECO:0008006" key="3">
    <source>
        <dbReference type="Google" id="ProtNLM"/>
    </source>
</evidence>
<dbReference type="AlphaFoldDB" id="A0A087VTD2"/>
<protein>
    <recommendedName>
        <fullName evidence="3">Fungal lipase-like domain-containing protein</fullName>
    </recommendedName>
</protein>
<dbReference type="InterPro" id="IPR029058">
    <property type="entry name" value="AB_hydrolase_fold"/>
</dbReference>
<dbReference type="SUPFAM" id="SSF53474">
    <property type="entry name" value="alpha/beta-Hydrolases"/>
    <property type="match status" value="1"/>
</dbReference>
<keyword evidence="2" id="KW-1185">Reference proteome</keyword>
<dbReference type="Pfam" id="PF26363">
    <property type="entry name" value="Phospholipase-like"/>
    <property type="match status" value="1"/>
</dbReference>
<dbReference type="RefSeq" id="WP_033491594.1">
    <property type="nucleotide sequence ID" value="NZ_CP006018.1"/>
</dbReference>
<dbReference type="Proteomes" id="UP000028569">
    <property type="component" value="Chromosome"/>
</dbReference>
<organism evidence="1 2">
    <name type="scientific">Bifidobacterium [indicum] DSM 20214 = LMG 11587</name>
    <dbReference type="NCBI Taxonomy" id="1341694"/>
    <lineage>
        <taxon>Bacteria</taxon>
        <taxon>Bacillati</taxon>
        <taxon>Actinomycetota</taxon>
        <taxon>Actinomycetes</taxon>
        <taxon>Bifidobacteriales</taxon>
        <taxon>Bifidobacteriaceae</taxon>
        <taxon>Bifidobacterium</taxon>
    </lineage>
</organism>
<dbReference type="Gene3D" id="3.40.50.1820">
    <property type="entry name" value="alpha/beta hydrolase"/>
    <property type="match status" value="1"/>
</dbReference>
<gene>
    <name evidence="1" type="ORF">BINDI_0303</name>
</gene>
<accession>A0A087VTD2</accession>
<dbReference type="HOGENOM" id="CLU_1101194_0_0_11"/>
<sequence length="280" mass="30627">MRGIRAAGASIRTPCRHHRRLADESSAGTVSAVAPHTGGFNLHQLNLLCQYSYGVARGDGLTHVGRHRFLDQSLGFYWVIRSHYCAGNGFEGMVTTPDRQGRPDYRHLTVVFAGTNLRDDTSRDILAALTTFLVPFPLPWSQIGEARAMADDALGLARKQVGTSATILLTGHSMGGGLALMQANRLGMPARAFCAVDPWRAMDRHQRTLIETHRAKGLLQDYRLTNDLVTGTVNHILTGCADRSARIIWCGRGAGGFNHWLSHFTYDANGNPVANPARRA</sequence>
<dbReference type="KEGG" id="bii:BINDI_0303"/>
<reference evidence="1 2" key="1">
    <citation type="journal article" date="2014" name="Appl. Environ. Microbiol.">
        <title>Genomic encyclopedia of type strains of the genus Bifidobacterium.</title>
        <authorList>
            <person name="Milani C."/>
            <person name="Lugli G.A."/>
            <person name="Duranti S."/>
            <person name="Turroni F."/>
            <person name="Bottacini F."/>
            <person name="Mangifesta M."/>
            <person name="Sanchez B."/>
            <person name="Viappiani A."/>
            <person name="Mancabelli L."/>
            <person name="Taminiau B."/>
            <person name="Delcenserie V."/>
            <person name="Barrangou R."/>
            <person name="Margolles A."/>
            <person name="van Sinderen D."/>
            <person name="Ventura M."/>
        </authorList>
    </citation>
    <scope>NUCLEOTIDE SEQUENCE [LARGE SCALE GENOMIC DNA]</scope>
    <source>
        <strain evidence="1 2">LMG 11587</strain>
    </source>
</reference>
<dbReference type="OrthoDB" id="6450827at2"/>
<name>A0A087VTD2_9BIFI</name>